<dbReference type="Proteomes" id="UP000814033">
    <property type="component" value="Unassembled WGS sequence"/>
</dbReference>
<reference evidence="1" key="1">
    <citation type="submission" date="2021-02" db="EMBL/GenBank/DDBJ databases">
        <authorList>
            <consortium name="DOE Joint Genome Institute"/>
            <person name="Ahrendt S."/>
            <person name="Looney B.P."/>
            <person name="Miyauchi S."/>
            <person name="Morin E."/>
            <person name="Drula E."/>
            <person name="Courty P.E."/>
            <person name="Chicoki N."/>
            <person name="Fauchery L."/>
            <person name="Kohler A."/>
            <person name="Kuo A."/>
            <person name="Labutti K."/>
            <person name="Pangilinan J."/>
            <person name="Lipzen A."/>
            <person name="Riley R."/>
            <person name="Andreopoulos W."/>
            <person name="He G."/>
            <person name="Johnson J."/>
            <person name="Barry K.W."/>
            <person name="Grigoriev I.V."/>
            <person name="Nagy L."/>
            <person name="Hibbett D."/>
            <person name="Henrissat B."/>
            <person name="Matheny P.B."/>
            <person name="Labbe J."/>
            <person name="Martin F."/>
        </authorList>
    </citation>
    <scope>NUCLEOTIDE SEQUENCE</scope>
    <source>
        <strain evidence="1">FP105234-sp</strain>
    </source>
</reference>
<evidence type="ECO:0000313" key="2">
    <source>
        <dbReference type="Proteomes" id="UP000814033"/>
    </source>
</evidence>
<gene>
    <name evidence="1" type="ORF">FA95DRAFT_1552559</name>
</gene>
<comment type="caution">
    <text evidence="1">The sequence shown here is derived from an EMBL/GenBank/DDBJ whole genome shotgun (WGS) entry which is preliminary data.</text>
</comment>
<name>A0ACB8SAG5_9AGAM</name>
<keyword evidence="2" id="KW-1185">Reference proteome</keyword>
<dbReference type="EMBL" id="MU275840">
    <property type="protein sequence ID" value="KAI0053494.1"/>
    <property type="molecule type" value="Genomic_DNA"/>
</dbReference>
<evidence type="ECO:0000313" key="1">
    <source>
        <dbReference type="EMBL" id="KAI0053494.1"/>
    </source>
</evidence>
<proteinExistence type="predicted"/>
<accession>A0ACB8SAG5</accession>
<protein>
    <submittedName>
        <fullName evidence="1">Uncharacterized protein</fullName>
    </submittedName>
</protein>
<sequence length="166" mass="17131">MMSNGLWLYLLAGLYACASVIARPTKATGIKLEQCNAPIAHSVSTQCATFCQVVANAHQQCTNSASDASCICTAAPALDLHACLTCQTAMQGDAYTWLGLQLVPSRLTAYAQACKRVKLVEDSGSDGGAEALVVTPQVRLTSPRNGPGATPGACLYGLPSVNPTAA</sequence>
<organism evidence="1 2">
    <name type="scientific">Auriscalpium vulgare</name>
    <dbReference type="NCBI Taxonomy" id="40419"/>
    <lineage>
        <taxon>Eukaryota</taxon>
        <taxon>Fungi</taxon>
        <taxon>Dikarya</taxon>
        <taxon>Basidiomycota</taxon>
        <taxon>Agaricomycotina</taxon>
        <taxon>Agaricomycetes</taxon>
        <taxon>Russulales</taxon>
        <taxon>Auriscalpiaceae</taxon>
        <taxon>Auriscalpium</taxon>
    </lineage>
</organism>
<reference evidence="1" key="2">
    <citation type="journal article" date="2022" name="New Phytol.">
        <title>Evolutionary transition to the ectomycorrhizal habit in the genomes of a hyperdiverse lineage of mushroom-forming fungi.</title>
        <authorList>
            <person name="Looney B."/>
            <person name="Miyauchi S."/>
            <person name="Morin E."/>
            <person name="Drula E."/>
            <person name="Courty P.E."/>
            <person name="Kohler A."/>
            <person name="Kuo A."/>
            <person name="LaButti K."/>
            <person name="Pangilinan J."/>
            <person name="Lipzen A."/>
            <person name="Riley R."/>
            <person name="Andreopoulos W."/>
            <person name="He G."/>
            <person name="Johnson J."/>
            <person name="Nolan M."/>
            <person name="Tritt A."/>
            <person name="Barry K.W."/>
            <person name="Grigoriev I.V."/>
            <person name="Nagy L.G."/>
            <person name="Hibbett D."/>
            <person name="Henrissat B."/>
            <person name="Matheny P.B."/>
            <person name="Labbe J."/>
            <person name="Martin F.M."/>
        </authorList>
    </citation>
    <scope>NUCLEOTIDE SEQUENCE</scope>
    <source>
        <strain evidence="1">FP105234-sp</strain>
    </source>
</reference>